<organism evidence="3 4">
    <name type="scientific">Stieleria neptunia</name>
    <dbReference type="NCBI Taxonomy" id="2527979"/>
    <lineage>
        <taxon>Bacteria</taxon>
        <taxon>Pseudomonadati</taxon>
        <taxon>Planctomycetota</taxon>
        <taxon>Planctomycetia</taxon>
        <taxon>Pirellulales</taxon>
        <taxon>Pirellulaceae</taxon>
        <taxon>Stieleria</taxon>
    </lineage>
</organism>
<dbReference type="KEGG" id="snep:Enr13x_30150"/>
<dbReference type="CDD" id="cd02511">
    <property type="entry name" value="Beta4Glucosyltransferase"/>
    <property type="match status" value="1"/>
</dbReference>
<evidence type="ECO:0000313" key="3">
    <source>
        <dbReference type="EMBL" id="QDV43161.1"/>
    </source>
</evidence>
<reference evidence="3 4" key="1">
    <citation type="submission" date="2019-03" db="EMBL/GenBank/DDBJ databases">
        <title>Deep-cultivation of Planctomycetes and their phenomic and genomic characterization uncovers novel biology.</title>
        <authorList>
            <person name="Wiegand S."/>
            <person name="Jogler M."/>
            <person name="Boedeker C."/>
            <person name="Pinto D."/>
            <person name="Vollmers J."/>
            <person name="Rivas-Marin E."/>
            <person name="Kohn T."/>
            <person name="Peeters S.H."/>
            <person name="Heuer A."/>
            <person name="Rast P."/>
            <person name="Oberbeckmann S."/>
            <person name="Bunk B."/>
            <person name="Jeske O."/>
            <person name="Meyerdierks A."/>
            <person name="Storesund J.E."/>
            <person name="Kallscheuer N."/>
            <person name="Luecker S."/>
            <person name="Lage O.M."/>
            <person name="Pohl T."/>
            <person name="Merkel B.J."/>
            <person name="Hornburger P."/>
            <person name="Mueller R.-W."/>
            <person name="Bruemmer F."/>
            <person name="Labrenz M."/>
            <person name="Spormann A.M."/>
            <person name="Op den Camp H."/>
            <person name="Overmann J."/>
            <person name="Amann R."/>
            <person name="Jetten M.S.M."/>
            <person name="Mascher T."/>
            <person name="Medema M.H."/>
            <person name="Devos D.P."/>
            <person name="Kaster A.-K."/>
            <person name="Ovreas L."/>
            <person name="Rohde M."/>
            <person name="Galperin M.Y."/>
            <person name="Jogler C."/>
        </authorList>
    </citation>
    <scope>NUCLEOTIDE SEQUENCE [LARGE SCALE GENOMIC DNA]</scope>
    <source>
        <strain evidence="3 4">Enr13</strain>
    </source>
</reference>
<name>A0A518HQU1_9BACT</name>
<gene>
    <name evidence="3" type="ORF">Enr13x_30150</name>
</gene>
<dbReference type="EMBL" id="CP037423">
    <property type="protein sequence ID" value="QDV43161.1"/>
    <property type="molecule type" value="Genomic_DNA"/>
</dbReference>
<feature type="domain" description="Glycosyltransferase 2-like" evidence="2">
    <location>
        <begin position="23"/>
        <end position="111"/>
    </location>
</feature>
<dbReference type="Pfam" id="PF00535">
    <property type="entry name" value="Glycos_transf_2"/>
    <property type="match status" value="1"/>
</dbReference>
<dbReference type="InterPro" id="IPR001173">
    <property type="entry name" value="Glyco_trans_2-like"/>
</dbReference>
<proteinExistence type="inferred from homology"/>
<dbReference type="PANTHER" id="PTHR43630">
    <property type="entry name" value="POLY-BETA-1,6-N-ACETYL-D-GLUCOSAMINE SYNTHASE"/>
    <property type="match status" value="1"/>
</dbReference>
<dbReference type="Proteomes" id="UP000319004">
    <property type="component" value="Chromosome"/>
</dbReference>
<sequence length="305" mass="35332">MSEETQQTENASSRNSGVGLPITILIAARNEEKNLARCLSVANRVERVIVVDSDSTDRTAEIASQHGAEVVAFSHAGGYPKKRQWALDTLEIRTPWVLFLDADEFIPSKLWDEIRSAITAEFPKDGYLIRKGFHFLGRRMRHGGFSHRAVLLVRYGKARFERLIEVPGDTLDMEVHERVIVDGPVGELPTPLIHEDFKGLEAYIDKHNRYSTWESHLRYQLLTTGRYGEDTVEPRLWGNEQERRRWLKKLAVRLPLEPWLWFIYHYVWRLGCLEGRPGLIACQIRRQYIANVRAKVWERIQSSGE</sequence>
<protein>
    <submittedName>
        <fullName evidence="3">Glycosyl transferase family 2</fullName>
    </submittedName>
</protein>
<comment type="similarity">
    <text evidence="1">Belongs to the glycosyltransferase 2 family. WaaE/KdtX subfamily.</text>
</comment>
<evidence type="ECO:0000313" key="4">
    <source>
        <dbReference type="Proteomes" id="UP000319004"/>
    </source>
</evidence>
<dbReference type="GO" id="GO:0016740">
    <property type="term" value="F:transferase activity"/>
    <property type="evidence" value="ECO:0007669"/>
    <property type="project" value="UniProtKB-KW"/>
</dbReference>
<keyword evidence="4" id="KW-1185">Reference proteome</keyword>
<dbReference type="SUPFAM" id="SSF53448">
    <property type="entry name" value="Nucleotide-diphospho-sugar transferases"/>
    <property type="match status" value="1"/>
</dbReference>
<dbReference type="InterPro" id="IPR029044">
    <property type="entry name" value="Nucleotide-diphossugar_trans"/>
</dbReference>
<dbReference type="PANTHER" id="PTHR43630:SF2">
    <property type="entry name" value="GLYCOSYLTRANSFERASE"/>
    <property type="match status" value="1"/>
</dbReference>
<evidence type="ECO:0000259" key="2">
    <source>
        <dbReference type="Pfam" id="PF00535"/>
    </source>
</evidence>
<dbReference type="Gene3D" id="3.90.550.10">
    <property type="entry name" value="Spore Coat Polysaccharide Biosynthesis Protein SpsA, Chain A"/>
    <property type="match status" value="1"/>
</dbReference>
<keyword evidence="3" id="KW-0808">Transferase</keyword>
<accession>A0A518HQU1</accession>
<evidence type="ECO:0000256" key="1">
    <source>
        <dbReference type="ARBA" id="ARBA00038494"/>
    </source>
</evidence>
<dbReference type="AlphaFoldDB" id="A0A518HQU1"/>